<dbReference type="EMBL" id="JACXVP010000021">
    <property type="protein sequence ID" value="KAG5568912.1"/>
    <property type="molecule type" value="Genomic_DNA"/>
</dbReference>
<reference evidence="2" key="1">
    <citation type="submission" date="2020-09" db="EMBL/GenBank/DDBJ databases">
        <title>De no assembly of potato wild relative species, Solanum commersonii.</title>
        <authorList>
            <person name="Cho K."/>
        </authorList>
    </citation>
    <scope>NUCLEOTIDE SEQUENCE</scope>
    <source>
        <strain evidence="2">LZ3.2</strain>
        <tissue evidence="2">Leaf</tissue>
    </source>
</reference>
<comment type="caution">
    <text evidence="2">The sequence shown here is derived from an EMBL/GenBank/DDBJ whole genome shotgun (WGS) entry which is preliminary data.</text>
</comment>
<name>A0A9J5W0L2_SOLCO</name>
<organism evidence="2 3">
    <name type="scientific">Solanum commersonii</name>
    <name type="common">Commerson's wild potato</name>
    <name type="synonym">Commerson's nightshade</name>
    <dbReference type="NCBI Taxonomy" id="4109"/>
    <lineage>
        <taxon>Eukaryota</taxon>
        <taxon>Viridiplantae</taxon>
        <taxon>Streptophyta</taxon>
        <taxon>Embryophyta</taxon>
        <taxon>Tracheophyta</taxon>
        <taxon>Spermatophyta</taxon>
        <taxon>Magnoliopsida</taxon>
        <taxon>eudicotyledons</taxon>
        <taxon>Gunneridae</taxon>
        <taxon>Pentapetalae</taxon>
        <taxon>asterids</taxon>
        <taxon>lamiids</taxon>
        <taxon>Solanales</taxon>
        <taxon>Solanaceae</taxon>
        <taxon>Solanoideae</taxon>
        <taxon>Solaneae</taxon>
        <taxon>Solanum</taxon>
    </lineage>
</organism>
<proteinExistence type="predicted"/>
<evidence type="ECO:0000313" key="3">
    <source>
        <dbReference type="Proteomes" id="UP000824120"/>
    </source>
</evidence>
<evidence type="ECO:0000313" key="2">
    <source>
        <dbReference type="EMBL" id="KAG5568912.1"/>
    </source>
</evidence>
<accession>A0A9J5W0L2</accession>
<dbReference type="Proteomes" id="UP000824120">
    <property type="component" value="Unassembled WGS sequence"/>
</dbReference>
<protein>
    <submittedName>
        <fullName evidence="2">Uncharacterized protein</fullName>
    </submittedName>
</protein>
<keyword evidence="3" id="KW-1185">Reference proteome</keyword>
<gene>
    <name evidence="2" type="ORF">H5410_064075</name>
</gene>
<dbReference type="AlphaFoldDB" id="A0A9J5W0L2"/>
<sequence length="86" mass="10017">MRTSVKTLPMKPVGPHGQNDPFSRSNDPRSKILTSSSEQVNPHFVDFRVLYSMNFWVIWNSKLIFDKILPGRPLRSYLRRQLTITA</sequence>
<feature type="region of interest" description="Disordered" evidence="1">
    <location>
        <begin position="1"/>
        <end position="37"/>
    </location>
</feature>
<evidence type="ECO:0000256" key="1">
    <source>
        <dbReference type="SAM" id="MobiDB-lite"/>
    </source>
</evidence>